<name>A0A3E1P4V9_9BACT</name>
<feature type="compositionally biased region" description="Low complexity" evidence="10">
    <location>
        <begin position="63"/>
        <end position="87"/>
    </location>
</feature>
<dbReference type="Proteomes" id="UP000261174">
    <property type="component" value="Unassembled WGS sequence"/>
</dbReference>
<protein>
    <submittedName>
        <fullName evidence="13">SusC/RagA family TonB-linked outer membrane protein</fullName>
    </submittedName>
</protein>
<evidence type="ECO:0000256" key="1">
    <source>
        <dbReference type="ARBA" id="ARBA00004571"/>
    </source>
</evidence>
<evidence type="ECO:0000256" key="3">
    <source>
        <dbReference type="ARBA" id="ARBA00022452"/>
    </source>
</evidence>
<evidence type="ECO:0000259" key="11">
    <source>
        <dbReference type="Pfam" id="PF00593"/>
    </source>
</evidence>
<evidence type="ECO:0000256" key="9">
    <source>
        <dbReference type="RuleBase" id="RU003357"/>
    </source>
</evidence>
<evidence type="ECO:0000259" key="12">
    <source>
        <dbReference type="Pfam" id="PF07715"/>
    </source>
</evidence>
<dbReference type="InterPro" id="IPR023997">
    <property type="entry name" value="TonB-dep_OMP_SusC/RagA_CS"/>
</dbReference>
<evidence type="ECO:0000256" key="4">
    <source>
        <dbReference type="ARBA" id="ARBA00022692"/>
    </source>
</evidence>
<evidence type="ECO:0000256" key="2">
    <source>
        <dbReference type="ARBA" id="ARBA00022448"/>
    </source>
</evidence>
<comment type="subcellular location">
    <subcellularLocation>
        <location evidence="1 8">Cell outer membrane</location>
        <topology evidence="1 8">Multi-pass membrane protein</topology>
    </subcellularLocation>
</comment>
<feature type="domain" description="TonB-dependent receptor plug" evidence="12">
    <location>
        <begin position="271"/>
        <end position="395"/>
    </location>
</feature>
<comment type="similarity">
    <text evidence="8 9">Belongs to the TonB-dependent receptor family.</text>
</comment>
<gene>
    <name evidence="13" type="ORF">DXN04_07485</name>
</gene>
<accession>A0A3E1P4V9</accession>
<dbReference type="AlphaFoldDB" id="A0A3E1P4V9"/>
<keyword evidence="2 8" id="KW-0813">Transport</keyword>
<dbReference type="InterPro" id="IPR036942">
    <property type="entry name" value="Beta-barrel_TonB_sf"/>
</dbReference>
<dbReference type="SUPFAM" id="SSF49464">
    <property type="entry name" value="Carboxypeptidase regulatory domain-like"/>
    <property type="match status" value="1"/>
</dbReference>
<evidence type="ECO:0000256" key="8">
    <source>
        <dbReference type="PROSITE-ProRule" id="PRU01360"/>
    </source>
</evidence>
<evidence type="ECO:0000256" key="7">
    <source>
        <dbReference type="ARBA" id="ARBA00023237"/>
    </source>
</evidence>
<keyword evidence="7 8" id="KW-0998">Cell outer membrane</keyword>
<dbReference type="NCBIfam" id="TIGR04057">
    <property type="entry name" value="SusC_RagA_signa"/>
    <property type="match status" value="1"/>
</dbReference>
<evidence type="ECO:0000256" key="10">
    <source>
        <dbReference type="SAM" id="MobiDB-lite"/>
    </source>
</evidence>
<keyword evidence="14" id="KW-1185">Reference proteome</keyword>
<feature type="compositionally biased region" description="Polar residues" evidence="10">
    <location>
        <begin position="42"/>
        <end position="52"/>
    </location>
</feature>
<feature type="compositionally biased region" description="Polar residues" evidence="10">
    <location>
        <begin position="104"/>
        <end position="131"/>
    </location>
</feature>
<dbReference type="InterPro" id="IPR008969">
    <property type="entry name" value="CarboxyPept-like_regulatory"/>
</dbReference>
<evidence type="ECO:0000256" key="6">
    <source>
        <dbReference type="ARBA" id="ARBA00023136"/>
    </source>
</evidence>
<dbReference type="SUPFAM" id="SSF56935">
    <property type="entry name" value="Porins"/>
    <property type="match status" value="1"/>
</dbReference>
<evidence type="ECO:0000313" key="14">
    <source>
        <dbReference type="Proteomes" id="UP000261174"/>
    </source>
</evidence>
<dbReference type="InterPro" id="IPR000531">
    <property type="entry name" value="Beta-barrel_TonB"/>
</dbReference>
<evidence type="ECO:0000313" key="13">
    <source>
        <dbReference type="EMBL" id="RFM35226.1"/>
    </source>
</evidence>
<dbReference type="OrthoDB" id="9768177at2"/>
<feature type="domain" description="TonB-dependent receptor-like beta-barrel" evidence="11">
    <location>
        <begin position="627"/>
        <end position="1186"/>
    </location>
</feature>
<dbReference type="InterPro" id="IPR012910">
    <property type="entry name" value="Plug_dom"/>
</dbReference>
<dbReference type="EMBL" id="QTJV01000002">
    <property type="protein sequence ID" value="RFM35226.1"/>
    <property type="molecule type" value="Genomic_DNA"/>
</dbReference>
<sequence>MRSHVLTWLWLCFAIYCTIGPNRASANVNRPILTYSAVSTIQQQPKDTTVKPSASPVVITPSAGKPATDTTKPATATPVTITPNNNNQSNKADTNKPAAAVIKPNNTAKDSTKTDTTQPAAAVITPNNKASDSTRKDTTKPATAASDSSKKTSSDTSALILPSDSNTLKKEIGQFTLNGVVKQPGGQPIPGAQVVNLSTKQGVAANVDGTFSIKASLKDTIKISAPTFGDQAIPLTSKDSLPVTLTAASTGKKQLQEVVVTALGIQRNTRAVGYAIEDVGGSAVQEAKEVNFVNALQGKVPGLQISSNTGSMGGSNKITIRGTKSILGDNNAFIVVDGTPFVNSNSNQPGQLNGGGGYDYGSSLQDINPEDIDNISILKGAAATALYGSRGANGVMLITTKKRPDVGGGIGVTYSLNAQADQVSILPHYQNQYGGGSGGKFEKLYYNEHPEAFTSESSATYDDNDGLGRYDLMPIYKADESWGPKLEGQLVRPYYSFDKDKGNPYFGQTTPWVAQPNNVKDFYRTGYTITNNIAMAGTNDKGYFRLSYGNMNQVFVLPNASMNRNNVSFNGGYEIAKGLKAVASVNYTAFAAKGRPGTGFTGPNPTLQFTMYGQRQLNLDMEKRYKYEDGSQITWNRTSWDNPAPASSNGPYWNRYMDYETDSRNRIFGNAGLDYEANKWLTFSGRVFMDNYNSLQEERTAKDYFIGGYIKRLPTAREMNYQLTANMKFDLGKDFKLNGLVGGNIMHRKWTVTGGATNGGLILPLVYNLNNSVTTATPYDEYYEKQINSAFATASLSYKNFLFLDLTGRADWSSALMSENNPYVYPSASASFVFSDLLKSWKWLSFGKLRASASAVGSDTDPYQIYDIYQFVAGFGSNPITQAYPTKYNMNLKPERTQEYETGIALKFLDERVGLDFTYYQRTTKDQIMPLTVSPATGYTTTYVNGGSVQNKGIEASLSLNPIRLKNGFRWDIVANIARNKNKVLNMNIDQYGTSLTQLTIGTDRRTTRVSVVGLVGQPLGTLMGTDYVYNDKGERIVGADGNYLISDIKPIGYAYPDYTGGINNTFSYKGIYLSALIDFQHGGNFFSYTNMYGKISGLLDVTADNNVRETGIIAKGVKEDGTPNDVVLDANTYFVNNENKTLSKANLYDASYIYLREVKLGYNLPEAWYKRFHAQSARLSLYGRNLWLMHSNAPNVDPSNILNSSSNIVGIEGGALPSIRSFGVNLNVSF</sequence>
<organism evidence="13 14">
    <name type="scientific">Chitinophaga silvisoli</name>
    <dbReference type="NCBI Taxonomy" id="2291814"/>
    <lineage>
        <taxon>Bacteria</taxon>
        <taxon>Pseudomonadati</taxon>
        <taxon>Bacteroidota</taxon>
        <taxon>Chitinophagia</taxon>
        <taxon>Chitinophagales</taxon>
        <taxon>Chitinophagaceae</taxon>
        <taxon>Chitinophaga</taxon>
    </lineage>
</organism>
<dbReference type="InterPro" id="IPR039426">
    <property type="entry name" value="TonB-dep_rcpt-like"/>
</dbReference>
<comment type="caution">
    <text evidence="13">The sequence shown here is derived from an EMBL/GenBank/DDBJ whole genome shotgun (WGS) entry which is preliminary data.</text>
</comment>
<proteinExistence type="inferred from homology"/>
<feature type="region of interest" description="Disordered" evidence="10">
    <location>
        <begin position="42"/>
        <end position="162"/>
    </location>
</feature>
<dbReference type="Gene3D" id="2.40.170.20">
    <property type="entry name" value="TonB-dependent receptor, beta-barrel domain"/>
    <property type="match status" value="1"/>
</dbReference>
<dbReference type="PROSITE" id="PS52016">
    <property type="entry name" value="TONB_DEPENDENT_REC_3"/>
    <property type="match status" value="1"/>
</dbReference>
<dbReference type="Pfam" id="PF00593">
    <property type="entry name" value="TonB_dep_Rec_b-barrel"/>
    <property type="match status" value="1"/>
</dbReference>
<keyword evidence="5 9" id="KW-0798">TonB box</keyword>
<dbReference type="Pfam" id="PF07715">
    <property type="entry name" value="Plug"/>
    <property type="match status" value="1"/>
</dbReference>
<dbReference type="InterPro" id="IPR037066">
    <property type="entry name" value="Plug_dom_sf"/>
</dbReference>
<dbReference type="InterPro" id="IPR023996">
    <property type="entry name" value="TonB-dep_OMP_SusC/RagA"/>
</dbReference>
<keyword evidence="6 8" id="KW-0472">Membrane</keyword>
<evidence type="ECO:0000256" key="5">
    <source>
        <dbReference type="ARBA" id="ARBA00023077"/>
    </source>
</evidence>
<dbReference type="RefSeq" id="WP_116852707.1">
    <property type="nucleotide sequence ID" value="NZ_QTJV01000002.1"/>
</dbReference>
<dbReference type="Gene3D" id="2.170.130.10">
    <property type="entry name" value="TonB-dependent receptor, plug domain"/>
    <property type="match status" value="1"/>
</dbReference>
<keyword evidence="3 8" id="KW-1134">Transmembrane beta strand</keyword>
<dbReference type="Pfam" id="PF13715">
    <property type="entry name" value="CarbopepD_reg_2"/>
    <property type="match status" value="1"/>
</dbReference>
<keyword evidence="4 8" id="KW-0812">Transmembrane</keyword>
<reference evidence="13 14" key="1">
    <citation type="submission" date="2018-08" db="EMBL/GenBank/DDBJ databases">
        <title>Chitinophaga sp. K20C18050901, a novel bacterium isolated from forest soil.</title>
        <authorList>
            <person name="Wang C."/>
        </authorList>
    </citation>
    <scope>NUCLEOTIDE SEQUENCE [LARGE SCALE GENOMIC DNA]</scope>
    <source>
        <strain evidence="13 14">K20C18050901</strain>
    </source>
</reference>
<dbReference type="NCBIfam" id="TIGR04056">
    <property type="entry name" value="OMP_RagA_SusC"/>
    <property type="match status" value="1"/>
</dbReference>
<dbReference type="GO" id="GO:0009279">
    <property type="term" value="C:cell outer membrane"/>
    <property type="evidence" value="ECO:0007669"/>
    <property type="project" value="UniProtKB-SubCell"/>
</dbReference>